<comment type="subcellular location">
    <subcellularLocation>
        <location evidence="1">Cell inner membrane</location>
        <topology evidence="1">Single-pass membrane protein</topology>
        <orientation evidence="1">Periplasmic side</orientation>
    </subcellularLocation>
</comment>
<evidence type="ECO:0000313" key="12">
    <source>
        <dbReference type="EMBL" id="ATQ44979.1"/>
    </source>
</evidence>
<organism evidence="12 13">
    <name type="scientific">Caulobacter mirabilis</name>
    <dbReference type="NCBI Taxonomy" id="69666"/>
    <lineage>
        <taxon>Bacteria</taxon>
        <taxon>Pseudomonadati</taxon>
        <taxon>Pseudomonadota</taxon>
        <taxon>Alphaproteobacteria</taxon>
        <taxon>Caulobacterales</taxon>
        <taxon>Caulobacteraceae</taxon>
        <taxon>Caulobacter</taxon>
    </lineage>
</organism>
<dbReference type="GO" id="GO:0098797">
    <property type="term" value="C:plasma membrane protein complex"/>
    <property type="evidence" value="ECO:0007669"/>
    <property type="project" value="TreeGrafter"/>
</dbReference>
<dbReference type="InterPro" id="IPR006260">
    <property type="entry name" value="TonB/TolA_C"/>
</dbReference>
<feature type="compositionally biased region" description="Pro residues" evidence="10">
    <location>
        <begin position="12"/>
        <end position="23"/>
    </location>
</feature>
<accession>A0A2D2B3X8</accession>
<dbReference type="InterPro" id="IPR051045">
    <property type="entry name" value="TonB-dependent_transducer"/>
</dbReference>
<evidence type="ECO:0000256" key="10">
    <source>
        <dbReference type="SAM" id="MobiDB-lite"/>
    </source>
</evidence>
<evidence type="ECO:0000313" key="13">
    <source>
        <dbReference type="Proteomes" id="UP000228945"/>
    </source>
</evidence>
<keyword evidence="13" id="KW-1185">Reference proteome</keyword>
<proteinExistence type="inferred from homology"/>
<evidence type="ECO:0000256" key="9">
    <source>
        <dbReference type="ARBA" id="ARBA00023136"/>
    </source>
</evidence>
<dbReference type="GO" id="GO:0055085">
    <property type="term" value="P:transmembrane transport"/>
    <property type="evidence" value="ECO:0007669"/>
    <property type="project" value="InterPro"/>
</dbReference>
<evidence type="ECO:0000256" key="2">
    <source>
        <dbReference type="ARBA" id="ARBA00006555"/>
    </source>
</evidence>
<dbReference type="InterPro" id="IPR037682">
    <property type="entry name" value="TonB_C"/>
</dbReference>
<evidence type="ECO:0000256" key="8">
    <source>
        <dbReference type="ARBA" id="ARBA00022989"/>
    </source>
</evidence>
<evidence type="ECO:0000256" key="1">
    <source>
        <dbReference type="ARBA" id="ARBA00004383"/>
    </source>
</evidence>
<sequence>MFEVEMMRLQAPPRPPSDRPPGPKQVEAAPQPSPPKPLFEPRLKPLAAPDVESLAVVATPPRVETTSTAPPAPETTAPPSRPAPPAAATASSARTWEGMVLAHLERRKRYPTEARAQRRQGVVYVRFSMDRQGRVLSASLERSSGSAALDREAVALLGRAQPLPKPPPEVVGDPLSLSVPVEFFMRG</sequence>
<evidence type="ECO:0000256" key="6">
    <source>
        <dbReference type="ARBA" id="ARBA00022692"/>
    </source>
</evidence>
<evidence type="ECO:0000256" key="4">
    <source>
        <dbReference type="ARBA" id="ARBA00022475"/>
    </source>
</evidence>
<keyword evidence="6" id="KW-0812">Transmembrane</keyword>
<feature type="region of interest" description="Disordered" evidence="10">
    <location>
        <begin position="1"/>
        <end position="94"/>
    </location>
</feature>
<dbReference type="PANTHER" id="PTHR33446:SF2">
    <property type="entry name" value="PROTEIN TONB"/>
    <property type="match status" value="1"/>
</dbReference>
<gene>
    <name evidence="12" type="ORF">CSW64_11310</name>
</gene>
<dbReference type="SUPFAM" id="SSF74653">
    <property type="entry name" value="TolA/TonB C-terminal domain"/>
    <property type="match status" value="1"/>
</dbReference>
<dbReference type="OrthoDB" id="8481221at2"/>
<dbReference type="AlphaFoldDB" id="A0A2D2B3X8"/>
<dbReference type="KEGG" id="cmb:CSW64_11310"/>
<evidence type="ECO:0000256" key="5">
    <source>
        <dbReference type="ARBA" id="ARBA00022519"/>
    </source>
</evidence>
<dbReference type="EMBL" id="CP024201">
    <property type="protein sequence ID" value="ATQ44979.1"/>
    <property type="molecule type" value="Genomic_DNA"/>
</dbReference>
<comment type="similarity">
    <text evidence="2">Belongs to the TonB family.</text>
</comment>
<keyword evidence="5" id="KW-0997">Cell inner membrane</keyword>
<dbReference type="PANTHER" id="PTHR33446">
    <property type="entry name" value="PROTEIN TONB-RELATED"/>
    <property type="match status" value="1"/>
</dbReference>
<keyword evidence="7" id="KW-0653">Protein transport</keyword>
<evidence type="ECO:0000259" key="11">
    <source>
        <dbReference type="PROSITE" id="PS52015"/>
    </source>
</evidence>
<dbReference type="GO" id="GO:0031992">
    <property type="term" value="F:energy transducer activity"/>
    <property type="evidence" value="ECO:0007669"/>
    <property type="project" value="TreeGrafter"/>
</dbReference>
<protein>
    <submittedName>
        <fullName evidence="12">Energy transducer TonB</fullName>
    </submittedName>
</protein>
<dbReference type="NCBIfam" id="TIGR01352">
    <property type="entry name" value="tonB_Cterm"/>
    <property type="match status" value="1"/>
</dbReference>
<dbReference type="Pfam" id="PF03544">
    <property type="entry name" value="TonB_C"/>
    <property type="match status" value="1"/>
</dbReference>
<dbReference type="GO" id="GO:0015031">
    <property type="term" value="P:protein transport"/>
    <property type="evidence" value="ECO:0007669"/>
    <property type="project" value="UniProtKB-KW"/>
</dbReference>
<name>A0A2D2B3X8_9CAUL</name>
<dbReference type="Proteomes" id="UP000228945">
    <property type="component" value="Chromosome"/>
</dbReference>
<feature type="compositionally biased region" description="Low complexity" evidence="10">
    <location>
        <begin position="64"/>
        <end position="78"/>
    </location>
</feature>
<dbReference type="Gene3D" id="3.30.1150.10">
    <property type="match status" value="1"/>
</dbReference>
<keyword evidence="4" id="KW-1003">Cell membrane</keyword>
<feature type="domain" description="TonB C-terminal" evidence="11">
    <location>
        <begin position="95"/>
        <end position="187"/>
    </location>
</feature>
<reference evidence="12 13" key="1">
    <citation type="submission" date="2017-10" db="EMBL/GenBank/DDBJ databases">
        <title>Genome sequence of Caulobacter mirabilis FWC38.</title>
        <authorList>
            <person name="Fiebig A."/>
            <person name="Crosson S."/>
        </authorList>
    </citation>
    <scope>NUCLEOTIDE SEQUENCE [LARGE SCALE GENOMIC DNA]</scope>
    <source>
        <strain evidence="12 13">FWC 38</strain>
    </source>
</reference>
<keyword evidence="3" id="KW-0813">Transport</keyword>
<evidence type="ECO:0000256" key="7">
    <source>
        <dbReference type="ARBA" id="ARBA00022927"/>
    </source>
</evidence>
<keyword evidence="8" id="KW-1133">Transmembrane helix</keyword>
<evidence type="ECO:0000256" key="3">
    <source>
        <dbReference type="ARBA" id="ARBA00022448"/>
    </source>
</evidence>
<keyword evidence="9" id="KW-0472">Membrane</keyword>
<dbReference type="PROSITE" id="PS52015">
    <property type="entry name" value="TONB_CTD"/>
    <property type="match status" value="1"/>
</dbReference>